<accession>A0A1I0RJI5</accession>
<keyword evidence="2 10" id="KW-0690">Ribosome biogenesis</keyword>
<dbReference type="Gene3D" id="3.40.50.300">
    <property type="entry name" value="P-loop containing nucleotide triphosphate hydrolases"/>
    <property type="match status" value="1"/>
</dbReference>
<comment type="similarity">
    <text evidence="10">Belongs to the TRAFAC class YlqF/YawG GTPase family. RsgA subfamily.</text>
</comment>
<evidence type="ECO:0000256" key="6">
    <source>
        <dbReference type="ARBA" id="ARBA00022801"/>
    </source>
</evidence>
<dbReference type="GO" id="GO:0042274">
    <property type="term" value="P:ribosomal small subunit biogenesis"/>
    <property type="evidence" value="ECO:0007669"/>
    <property type="project" value="UniProtKB-UniRule"/>
</dbReference>
<dbReference type="InterPro" id="IPR010914">
    <property type="entry name" value="RsgA_GTPase_dom"/>
</dbReference>
<dbReference type="STRING" id="1267423.SAMN05216290_3704"/>
<evidence type="ECO:0000256" key="8">
    <source>
        <dbReference type="ARBA" id="ARBA00022884"/>
    </source>
</evidence>
<dbReference type="NCBIfam" id="TIGR00157">
    <property type="entry name" value="ribosome small subunit-dependent GTPase A"/>
    <property type="match status" value="1"/>
</dbReference>
<dbReference type="AlphaFoldDB" id="A0A1I0RJI5"/>
<evidence type="ECO:0000259" key="12">
    <source>
        <dbReference type="PROSITE" id="PS51721"/>
    </source>
</evidence>
<evidence type="ECO:0000256" key="10">
    <source>
        <dbReference type="HAMAP-Rule" id="MF_01820"/>
    </source>
</evidence>
<keyword evidence="5 10" id="KW-0547">Nucleotide-binding</keyword>
<dbReference type="GO" id="GO:0003924">
    <property type="term" value="F:GTPase activity"/>
    <property type="evidence" value="ECO:0007669"/>
    <property type="project" value="UniProtKB-UniRule"/>
</dbReference>
<dbReference type="PROSITE" id="PS50936">
    <property type="entry name" value="ENGC_GTPASE"/>
    <property type="match status" value="1"/>
</dbReference>
<evidence type="ECO:0000259" key="11">
    <source>
        <dbReference type="PROSITE" id="PS50936"/>
    </source>
</evidence>
<dbReference type="CDD" id="cd01854">
    <property type="entry name" value="YjeQ_EngC"/>
    <property type="match status" value="1"/>
</dbReference>
<evidence type="ECO:0000313" key="13">
    <source>
        <dbReference type="EMBL" id="SEW41193.1"/>
    </source>
</evidence>
<keyword evidence="9 10" id="KW-0342">GTP-binding</keyword>
<dbReference type="PROSITE" id="PS51721">
    <property type="entry name" value="G_CP"/>
    <property type="match status" value="1"/>
</dbReference>
<dbReference type="GeneID" id="99988373"/>
<dbReference type="GO" id="GO:0046872">
    <property type="term" value="F:metal ion binding"/>
    <property type="evidence" value="ECO:0007669"/>
    <property type="project" value="UniProtKB-KW"/>
</dbReference>
<feature type="binding site" evidence="10">
    <location>
        <position position="264"/>
    </location>
    <ligand>
        <name>Zn(2+)</name>
        <dbReference type="ChEBI" id="CHEBI:29105"/>
    </ligand>
</feature>
<feature type="domain" description="CP-type G" evidence="12">
    <location>
        <begin position="79"/>
        <end position="240"/>
    </location>
</feature>
<dbReference type="InterPro" id="IPR004881">
    <property type="entry name" value="Ribosome_biogen_GTPase_RsgA"/>
</dbReference>
<evidence type="ECO:0000256" key="1">
    <source>
        <dbReference type="ARBA" id="ARBA00022490"/>
    </source>
</evidence>
<feature type="domain" description="EngC GTPase" evidence="11">
    <location>
        <begin position="88"/>
        <end position="238"/>
    </location>
</feature>
<comment type="subunit">
    <text evidence="10">Monomer. Associates with 30S ribosomal subunit, binds 16S rRNA.</text>
</comment>
<keyword evidence="7 10" id="KW-0862">Zinc</keyword>
<dbReference type="Gene3D" id="2.40.50.140">
    <property type="entry name" value="Nucleic acid-binding proteins"/>
    <property type="match status" value="1"/>
</dbReference>
<dbReference type="Pfam" id="PF16745">
    <property type="entry name" value="RsgA_N"/>
    <property type="match status" value="1"/>
</dbReference>
<dbReference type="InterPro" id="IPR030378">
    <property type="entry name" value="G_CP_dom"/>
</dbReference>
<dbReference type="HAMAP" id="MF_01820">
    <property type="entry name" value="GTPase_RsgA"/>
    <property type="match status" value="1"/>
</dbReference>
<keyword evidence="8 10" id="KW-0694">RNA-binding</keyword>
<gene>
    <name evidence="10" type="primary">rsgA</name>
    <name evidence="13" type="ORF">SAMN05216290_3704</name>
</gene>
<dbReference type="EMBL" id="FOIR01000004">
    <property type="protein sequence ID" value="SEW41193.1"/>
    <property type="molecule type" value="Genomic_DNA"/>
</dbReference>
<dbReference type="SUPFAM" id="SSF50249">
    <property type="entry name" value="Nucleic acid-binding proteins"/>
    <property type="match status" value="1"/>
</dbReference>
<reference evidence="14" key="1">
    <citation type="submission" date="2016-10" db="EMBL/GenBank/DDBJ databases">
        <authorList>
            <person name="Varghese N."/>
            <person name="Submissions S."/>
        </authorList>
    </citation>
    <scope>NUCLEOTIDE SEQUENCE [LARGE SCALE GENOMIC DNA]</scope>
    <source>
        <strain evidence="14">CGMCC 1.12402</strain>
    </source>
</reference>
<dbReference type="OrthoDB" id="9809485at2"/>
<evidence type="ECO:0000256" key="4">
    <source>
        <dbReference type="ARBA" id="ARBA00022730"/>
    </source>
</evidence>
<dbReference type="CDD" id="cd04466">
    <property type="entry name" value="S1_YloQ_GTPase"/>
    <property type="match status" value="1"/>
</dbReference>
<proteinExistence type="inferred from homology"/>
<feature type="binding site" evidence="10">
    <location>
        <begin position="182"/>
        <end position="190"/>
    </location>
    <ligand>
        <name>GTP</name>
        <dbReference type="ChEBI" id="CHEBI:37565"/>
    </ligand>
</feature>
<keyword evidence="3 10" id="KW-0479">Metal-binding</keyword>
<evidence type="ECO:0000256" key="2">
    <source>
        <dbReference type="ARBA" id="ARBA00022517"/>
    </source>
</evidence>
<feature type="binding site" evidence="10">
    <location>
        <position position="269"/>
    </location>
    <ligand>
        <name>Zn(2+)</name>
        <dbReference type="ChEBI" id="CHEBI:29105"/>
    </ligand>
</feature>
<protein>
    <recommendedName>
        <fullName evidence="10">Small ribosomal subunit biogenesis GTPase RsgA</fullName>
        <ecNumber evidence="10">3.6.1.-</ecNumber>
    </recommendedName>
</protein>
<feature type="binding site" evidence="10">
    <location>
        <begin position="128"/>
        <end position="131"/>
    </location>
    <ligand>
        <name>GTP</name>
        <dbReference type="ChEBI" id="CHEBI:37565"/>
    </ligand>
</feature>
<comment type="subcellular location">
    <subcellularLocation>
        <location evidence="10">Cytoplasm</location>
    </subcellularLocation>
</comment>
<dbReference type="PANTHER" id="PTHR32120">
    <property type="entry name" value="SMALL RIBOSOMAL SUBUNIT BIOGENESIS GTPASE RSGA"/>
    <property type="match status" value="1"/>
</dbReference>
<evidence type="ECO:0000313" key="14">
    <source>
        <dbReference type="Proteomes" id="UP000199437"/>
    </source>
</evidence>
<name>A0A1I0RJI5_9BACT</name>
<keyword evidence="6 10" id="KW-0378">Hydrolase</keyword>
<sequence length="307" mass="34627">MRGRVYKSTGSWYGVKAEDGHYYQCRLRGKFRNAKLKVNNPIAVGDWVTLSTEGEEKGSAVITQIEDRENYIIRKSTRKNGFSHILASNLDQAVLLATLSFPRTSLGFIDRFLVSAESFRIPAIIVFNKKDMLKPKQVEFCEELMDMYKAIGYDAHLISVLEDEGLETIHSLLKDKTTLIAGHSGVGKSTLLNAIIPSIEQKTGEVSSFANKGTHTTTFAEMFEMNEQSLVIDTPGIKELGLVEMEPEEIGHYFPEMRQFLGECKFNNCTHTNEPGCVVLDAFEQGEISETRYLSYLSILEDYDSHR</sequence>
<evidence type="ECO:0000256" key="7">
    <source>
        <dbReference type="ARBA" id="ARBA00022833"/>
    </source>
</evidence>
<organism evidence="13 14">
    <name type="scientific">Roseivirga pacifica</name>
    <dbReference type="NCBI Taxonomy" id="1267423"/>
    <lineage>
        <taxon>Bacteria</taxon>
        <taxon>Pseudomonadati</taxon>
        <taxon>Bacteroidota</taxon>
        <taxon>Cytophagia</taxon>
        <taxon>Cytophagales</taxon>
        <taxon>Roseivirgaceae</taxon>
        <taxon>Roseivirga</taxon>
    </lineage>
</organism>
<dbReference type="PANTHER" id="PTHR32120:SF11">
    <property type="entry name" value="SMALL RIBOSOMAL SUBUNIT BIOGENESIS GTPASE RSGA 1, MITOCHONDRIAL-RELATED"/>
    <property type="match status" value="1"/>
</dbReference>
<keyword evidence="4 10" id="KW-0699">rRNA-binding</keyword>
<keyword evidence="1 10" id="KW-0963">Cytoplasm</keyword>
<dbReference type="RefSeq" id="WP_090260637.1">
    <property type="nucleotide sequence ID" value="NZ_FOIR01000004.1"/>
</dbReference>
<dbReference type="InterPro" id="IPR031944">
    <property type="entry name" value="RsgA_N"/>
</dbReference>
<dbReference type="GO" id="GO:0005525">
    <property type="term" value="F:GTP binding"/>
    <property type="evidence" value="ECO:0007669"/>
    <property type="project" value="UniProtKB-UniRule"/>
</dbReference>
<dbReference type="Proteomes" id="UP000199437">
    <property type="component" value="Unassembled WGS sequence"/>
</dbReference>
<evidence type="ECO:0000256" key="5">
    <source>
        <dbReference type="ARBA" id="ARBA00022741"/>
    </source>
</evidence>
<dbReference type="GO" id="GO:0005737">
    <property type="term" value="C:cytoplasm"/>
    <property type="evidence" value="ECO:0007669"/>
    <property type="project" value="UniProtKB-SubCell"/>
</dbReference>
<evidence type="ECO:0000256" key="3">
    <source>
        <dbReference type="ARBA" id="ARBA00022723"/>
    </source>
</evidence>
<dbReference type="Pfam" id="PF03193">
    <property type="entry name" value="RsgA_GTPase"/>
    <property type="match status" value="1"/>
</dbReference>
<dbReference type="SUPFAM" id="SSF52540">
    <property type="entry name" value="P-loop containing nucleoside triphosphate hydrolases"/>
    <property type="match status" value="1"/>
</dbReference>
<keyword evidence="14" id="KW-1185">Reference proteome</keyword>
<dbReference type="GO" id="GO:0019843">
    <property type="term" value="F:rRNA binding"/>
    <property type="evidence" value="ECO:0007669"/>
    <property type="project" value="UniProtKB-KW"/>
</dbReference>
<evidence type="ECO:0000256" key="9">
    <source>
        <dbReference type="ARBA" id="ARBA00023134"/>
    </source>
</evidence>
<dbReference type="EC" id="3.6.1.-" evidence="10"/>
<feature type="binding site" evidence="10">
    <location>
        <position position="271"/>
    </location>
    <ligand>
        <name>Zn(2+)</name>
        <dbReference type="ChEBI" id="CHEBI:29105"/>
    </ligand>
</feature>
<comment type="cofactor">
    <cofactor evidence="10">
        <name>Zn(2+)</name>
        <dbReference type="ChEBI" id="CHEBI:29105"/>
    </cofactor>
    <text evidence="10">Binds 1 zinc ion per subunit.</text>
</comment>
<dbReference type="InterPro" id="IPR027417">
    <property type="entry name" value="P-loop_NTPase"/>
</dbReference>
<comment type="function">
    <text evidence="10">One of several proteins that assist in the late maturation steps of the functional core of the 30S ribosomal subunit. Helps release RbfA from mature subunits. May play a role in the assembly of ribosomal proteins into the subunit. Circularly permuted GTPase that catalyzes slow GTP hydrolysis, GTPase activity is stimulated by the 30S ribosomal subunit.</text>
</comment>
<feature type="binding site" evidence="10">
    <location>
        <position position="277"/>
    </location>
    <ligand>
        <name>Zn(2+)</name>
        <dbReference type="ChEBI" id="CHEBI:29105"/>
    </ligand>
</feature>
<dbReference type="Gene3D" id="1.10.40.50">
    <property type="entry name" value="Probable gtpase engc, domain 3"/>
    <property type="match status" value="1"/>
</dbReference>
<dbReference type="InterPro" id="IPR012340">
    <property type="entry name" value="NA-bd_OB-fold"/>
</dbReference>